<feature type="domain" description="Zinc finger DksA/TraR C4-type" evidence="5">
    <location>
        <begin position="80"/>
        <end position="110"/>
    </location>
</feature>
<dbReference type="GO" id="GO:0008270">
    <property type="term" value="F:zinc ion binding"/>
    <property type="evidence" value="ECO:0007669"/>
    <property type="project" value="UniProtKB-KW"/>
</dbReference>
<name>A0A926JRU2_9FLAO</name>
<dbReference type="Proteomes" id="UP000653730">
    <property type="component" value="Unassembled WGS sequence"/>
</dbReference>
<proteinExistence type="predicted"/>
<dbReference type="PANTHER" id="PTHR33823">
    <property type="entry name" value="RNA POLYMERASE-BINDING TRANSCRIPTION FACTOR DKSA-RELATED"/>
    <property type="match status" value="1"/>
</dbReference>
<dbReference type="AlphaFoldDB" id="A0A926JRU2"/>
<dbReference type="SUPFAM" id="SSF57716">
    <property type="entry name" value="Glucocorticoid receptor-like (DNA-binding domain)"/>
    <property type="match status" value="1"/>
</dbReference>
<protein>
    <submittedName>
        <fullName evidence="6">TraR/DksA C4-type zinc finger protein</fullName>
    </submittedName>
</protein>
<gene>
    <name evidence="6" type="ORF">IBL28_08845</name>
</gene>
<evidence type="ECO:0000313" key="7">
    <source>
        <dbReference type="Proteomes" id="UP000653730"/>
    </source>
</evidence>
<dbReference type="Gene3D" id="1.20.120.910">
    <property type="entry name" value="DksA, coiled-coil domain"/>
    <property type="match status" value="1"/>
</dbReference>
<keyword evidence="7" id="KW-1185">Reference proteome</keyword>
<evidence type="ECO:0000256" key="4">
    <source>
        <dbReference type="PROSITE-ProRule" id="PRU00510"/>
    </source>
</evidence>
<evidence type="ECO:0000313" key="6">
    <source>
        <dbReference type="EMBL" id="MBC9796071.1"/>
    </source>
</evidence>
<organism evidence="6 7">
    <name type="scientific">Sinomicrobium weinanense</name>
    <dbReference type="NCBI Taxonomy" id="2842200"/>
    <lineage>
        <taxon>Bacteria</taxon>
        <taxon>Pseudomonadati</taxon>
        <taxon>Bacteroidota</taxon>
        <taxon>Flavobacteriia</taxon>
        <taxon>Flavobacteriales</taxon>
        <taxon>Flavobacteriaceae</taxon>
        <taxon>Sinomicrobium</taxon>
    </lineage>
</organism>
<evidence type="ECO:0000259" key="5">
    <source>
        <dbReference type="Pfam" id="PF01258"/>
    </source>
</evidence>
<keyword evidence="1" id="KW-0479">Metal-binding</keyword>
<feature type="zinc finger region" description="dksA C4-type" evidence="4">
    <location>
        <begin position="84"/>
        <end position="108"/>
    </location>
</feature>
<evidence type="ECO:0000256" key="3">
    <source>
        <dbReference type="ARBA" id="ARBA00022833"/>
    </source>
</evidence>
<sequence>MTDPTDKQWMEFLQKQIELTEKQVERYKEMTKPIAPENAIGRVSRMDAINNQSTVKAALRQAEEKLSKLKYVLDKVGDKDFGICVKCKKPIPMGRIMAMPQSTLCVGCAR</sequence>
<dbReference type="RefSeq" id="WP_187965220.1">
    <property type="nucleotide sequence ID" value="NZ_JACVDC010000020.1"/>
</dbReference>
<keyword evidence="2" id="KW-0863">Zinc-finger</keyword>
<evidence type="ECO:0000256" key="1">
    <source>
        <dbReference type="ARBA" id="ARBA00022723"/>
    </source>
</evidence>
<reference evidence="6 7" key="1">
    <citation type="submission" date="2020-09" db="EMBL/GenBank/DDBJ databases">
        <title>Sinomicrobium weinanense sp. nov., a halophilic bacteria isolated from saline-alkali soil.</title>
        <authorList>
            <person name="Wu P."/>
            <person name="Ren H."/>
            <person name="Mei Y."/>
            <person name="Liang Y."/>
            <person name="Chen Z."/>
        </authorList>
    </citation>
    <scope>NUCLEOTIDE SEQUENCE [LARGE SCALE GENOMIC DNA]</scope>
    <source>
        <strain evidence="6 7">FJxs</strain>
    </source>
</reference>
<keyword evidence="3" id="KW-0862">Zinc</keyword>
<dbReference type="Pfam" id="PF01258">
    <property type="entry name" value="zf-dskA_traR"/>
    <property type="match status" value="1"/>
</dbReference>
<accession>A0A926JRU2</accession>
<comment type="caution">
    <text evidence="6">The sequence shown here is derived from an EMBL/GenBank/DDBJ whole genome shotgun (WGS) entry which is preliminary data.</text>
</comment>
<dbReference type="InterPro" id="IPR000962">
    <property type="entry name" value="Znf_DskA_TraR"/>
</dbReference>
<dbReference type="PANTHER" id="PTHR33823:SF2">
    <property type="entry name" value="RNA POLYMERASE-BINDING TRANSCRIPTION FACTOR DKSA"/>
    <property type="match status" value="1"/>
</dbReference>
<dbReference type="EMBL" id="JACVDC010000020">
    <property type="protein sequence ID" value="MBC9796071.1"/>
    <property type="molecule type" value="Genomic_DNA"/>
</dbReference>
<evidence type="ECO:0000256" key="2">
    <source>
        <dbReference type="ARBA" id="ARBA00022771"/>
    </source>
</evidence>
<dbReference type="PROSITE" id="PS51128">
    <property type="entry name" value="ZF_DKSA_2"/>
    <property type="match status" value="1"/>
</dbReference>